<dbReference type="Proteomes" id="UP000238348">
    <property type="component" value="Chromosome"/>
</dbReference>
<dbReference type="AlphaFoldDB" id="A0A2L0EX07"/>
<sequence length="313" mass="32488">MLPPATTPPAEEIAGGKGRELNGHRFFMPFDGQSALLSTSFAFKQGVASTSAPVRDDVSVAFYRYEQSLRLQAALANRVALDLEVSGAANVAGNVETVALVAGLADLRAGGGARLRLFTVRPLGLQATVGVSAYYTRGVLLVPANLLSTIAAQVNAEAEKEEPNFARAFERGVERGARAAFVETVGAVVAPSAALSAGGGPLGLQLSASPAVFITRTSVTEGDDTSVQLELAAQAEFDVSRLSSLVPVAITGSYSRRGQPGTEPLQTASLGIWYAGRRSFAAGVFGSYGWQPLPDVDETSTTLGGSLALQSHF</sequence>
<dbReference type="EMBL" id="CP012673">
    <property type="protein sequence ID" value="AUX43831.1"/>
    <property type="molecule type" value="Genomic_DNA"/>
</dbReference>
<evidence type="ECO:0000313" key="1">
    <source>
        <dbReference type="EMBL" id="AUX43831.1"/>
    </source>
</evidence>
<proteinExistence type="predicted"/>
<accession>A0A2L0EX07</accession>
<name>A0A2L0EX07_SORCE</name>
<organism evidence="1 2">
    <name type="scientific">Sorangium cellulosum</name>
    <name type="common">Polyangium cellulosum</name>
    <dbReference type="NCBI Taxonomy" id="56"/>
    <lineage>
        <taxon>Bacteria</taxon>
        <taxon>Pseudomonadati</taxon>
        <taxon>Myxococcota</taxon>
        <taxon>Polyangia</taxon>
        <taxon>Polyangiales</taxon>
        <taxon>Polyangiaceae</taxon>
        <taxon>Sorangium</taxon>
    </lineage>
</organism>
<evidence type="ECO:0000313" key="2">
    <source>
        <dbReference type="Proteomes" id="UP000238348"/>
    </source>
</evidence>
<gene>
    <name evidence="1" type="ORF">SOCE26_052860</name>
</gene>
<dbReference type="RefSeq" id="WP_104982449.1">
    <property type="nucleotide sequence ID" value="NZ_CP012673.1"/>
</dbReference>
<reference evidence="1 2" key="1">
    <citation type="submission" date="2015-09" db="EMBL/GenBank/DDBJ databases">
        <title>Sorangium comparison.</title>
        <authorList>
            <person name="Zaburannyi N."/>
            <person name="Bunk B."/>
            <person name="Overmann J."/>
            <person name="Mueller R."/>
        </authorList>
    </citation>
    <scope>NUCLEOTIDE SEQUENCE [LARGE SCALE GENOMIC DNA]</scope>
    <source>
        <strain evidence="1 2">So ce26</strain>
    </source>
</reference>
<protein>
    <submittedName>
        <fullName evidence="1">Uncharacterized protein</fullName>
    </submittedName>
</protein>